<gene>
    <name evidence="10" type="ORF">G7K_0239-t1</name>
</gene>
<evidence type="ECO:0000256" key="6">
    <source>
        <dbReference type="ARBA" id="ARBA00037941"/>
    </source>
</evidence>
<evidence type="ECO:0000256" key="4">
    <source>
        <dbReference type="ARBA" id="ARBA00023002"/>
    </source>
</evidence>
<evidence type="ECO:0000256" key="3">
    <source>
        <dbReference type="ARBA" id="ARBA00022827"/>
    </source>
</evidence>
<evidence type="ECO:0000256" key="1">
    <source>
        <dbReference type="ARBA" id="ARBA00001974"/>
    </source>
</evidence>
<protein>
    <recommendedName>
        <fullName evidence="8">L-2-hydroxyglutarate dehydrogenase, mitochondrial</fullName>
        <ecNumber evidence="7">1.1.99.2</ecNumber>
    </recommendedName>
</protein>
<comment type="caution">
    <text evidence="10">The sequence shown here is derived from an EMBL/GenBank/DDBJ whole genome shotgun (WGS) entry which is preliminary data.</text>
</comment>
<dbReference type="EC" id="1.1.99.2" evidence="7"/>
<dbReference type="PANTHER" id="PTHR43104:SF4">
    <property type="entry name" value="L-2-HYDROXYGLUTARATE DEHYDROGENASE, MITOCHONDRIAL"/>
    <property type="match status" value="1"/>
</dbReference>
<evidence type="ECO:0000256" key="8">
    <source>
        <dbReference type="ARBA" id="ARBA00041137"/>
    </source>
</evidence>
<feature type="domain" description="FAD dependent oxidoreductase" evidence="9">
    <location>
        <begin position="39"/>
        <end position="407"/>
    </location>
</feature>
<evidence type="ECO:0000259" key="9">
    <source>
        <dbReference type="Pfam" id="PF01266"/>
    </source>
</evidence>
<keyword evidence="4" id="KW-0560">Oxidoreductase</keyword>
<dbReference type="AlphaFoldDB" id="A0A0E9N838"/>
<dbReference type="SUPFAM" id="SSF51905">
    <property type="entry name" value="FAD/NAD(P)-binding domain"/>
    <property type="match status" value="1"/>
</dbReference>
<reference evidence="10 11" key="2">
    <citation type="journal article" date="2014" name="J. Gen. Appl. Microbiol.">
        <title>The early diverging ascomycetous budding yeast Saitoella complicata has three histone deacetylases belonging to the Clr6, Hos2, and Rpd3 lineages.</title>
        <authorList>
            <person name="Nishida H."/>
            <person name="Matsumoto T."/>
            <person name="Kondo S."/>
            <person name="Hamamoto M."/>
            <person name="Yoshikawa H."/>
        </authorList>
    </citation>
    <scope>NUCLEOTIDE SEQUENCE [LARGE SCALE GENOMIC DNA]</scope>
    <source>
        <strain evidence="10 11">NRRL Y-17804</strain>
    </source>
</reference>
<comment type="catalytic activity">
    <reaction evidence="5">
        <text>(S)-2-hydroxyglutarate + A = 2-oxoglutarate + AH2</text>
        <dbReference type="Rhea" id="RHEA:21252"/>
        <dbReference type="ChEBI" id="CHEBI:13193"/>
        <dbReference type="ChEBI" id="CHEBI:16782"/>
        <dbReference type="ChEBI" id="CHEBI:16810"/>
        <dbReference type="ChEBI" id="CHEBI:17499"/>
        <dbReference type="EC" id="1.1.99.2"/>
    </reaction>
</comment>
<sequence>MFTRSRLSLSLSLSRFSIRHQSRSLATTIAPTEHDFSHVIIGGGVVGLAIASRIARLPGASPILLERNAHIGQETSSRNSEVIHAGIYYTPDSLKEKLCVKGKSMLYDYLEKHGLPYKNCGKWIVAQTPQEGEYLQKMHQKAQRLGVPTRFIGKEEAAKLEPDVAALECALESSSTGIVDAHSLMTHLLGSFEDSGGAVAYGTAVTSITPLANGTSGYQMSSLSSDGEEMTITTSSLINAAGLGAFQISNMLLPSDRHFTPHYCKGNYFSYSASHPRTQRLIYPVPKPDLAGLGTHLTLDLGGQVRFGPDTEWLPSDIDLFSRDLYRVSEDRLDEMYEAIKQYLPSTKRSELAGSYSGIRPKLRGDGEGMSDFYIKHEEGFPGFVNLVGIESPGLTSSLAIAEMVEDMLK</sequence>
<proteinExistence type="inferred from homology"/>
<keyword evidence="3" id="KW-0274">FAD</keyword>
<dbReference type="InterPro" id="IPR006076">
    <property type="entry name" value="FAD-dep_OxRdtase"/>
</dbReference>
<dbReference type="PANTHER" id="PTHR43104">
    <property type="entry name" value="L-2-HYDROXYGLUTARATE DEHYDROGENASE, MITOCHONDRIAL"/>
    <property type="match status" value="1"/>
</dbReference>
<keyword evidence="11" id="KW-1185">Reference proteome</keyword>
<evidence type="ECO:0000313" key="11">
    <source>
        <dbReference type="Proteomes" id="UP000033140"/>
    </source>
</evidence>
<dbReference type="OrthoDB" id="498204at2759"/>
<evidence type="ECO:0000256" key="2">
    <source>
        <dbReference type="ARBA" id="ARBA00022630"/>
    </source>
</evidence>
<dbReference type="Gene3D" id="3.30.9.10">
    <property type="entry name" value="D-Amino Acid Oxidase, subunit A, domain 2"/>
    <property type="match status" value="1"/>
</dbReference>
<evidence type="ECO:0000313" key="10">
    <source>
        <dbReference type="EMBL" id="GAO45994.1"/>
    </source>
</evidence>
<dbReference type="Gene3D" id="3.50.50.60">
    <property type="entry name" value="FAD/NAD(P)-binding domain"/>
    <property type="match status" value="1"/>
</dbReference>
<dbReference type="Proteomes" id="UP000033140">
    <property type="component" value="Unassembled WGS sequence"/>
</dbReference>
<accession>A0A0E9N838</accession>
<keyword evidence="2" id="KW-0285">Flavoprotein</keyword>
<dbReference type="InterPro" id="IPR036188">
    <property type="entry name" value="FAD/NAD-bd_sf"/>
</dbReference>
<comment type="similarity">
    <text evidence="6">Belongs to the L2HGDH family.</text>
</comment>
<reference evidence="10 11" key="1">
    <citation type="journal article" date="2011" name="J. Gen. Appl. Microbiol.">
        <title>Draft genome sequencing of the enigmatic yeast Saitoella complicata.</title>
        <authorList>
            <person name="Nishida H."/>
            <person name="Hamamoto M."/>
            <person name="Sugiyama J."/>
        </authorList>
    </citation>
    <scope>NUCLEOTIDE SEQUENCE [LARGE SCALE GENOMIC DNA]</scope>
    <source>
        <strain evidence="10 11">NRRL Y-17804</strain>
    </source>
</reference>
<dbReference type="EMBL" id="BACD03000002">
    <property type="protein sequence ID" value="GAO45994.1"/>
    <property type="molecule type" value="Genomic_DNA"/>
</dbReference>
<dbReference type="OMA" id="GVHFTRM"/>
<evidence type="ECO:0000256" key="5">
    <source>
        <dbReference type="ARBA" id="ARBA00036066"/>
    </source>
</evidence>
<dbReference type="Pfam" id="PF01266">
    <property type="entry name" value="DAO"/>
    <property type="match status" value="1"/>
</dbReference>
<name>A0A0E9N838_SAICN</name>
<dbReference type="RefSeq" id="XP_019026691.1">
    <property type="nucleotide sequence ID" value="XM_019167203.1"/>
</dbReference>
<dbReference type="STRING" id="698492.A0A0E9N838"/>
<organism evidence="10 11">
    <name type="scientific">Saitoella complicata (strain BCRC 22490 / CBS 7301 / JCM 7358 / NBRC 10748 / NRRL Y-17804)</name>
    <dbReference type="NCBI Taxonomy" id="698492"/>
    <lineage>
        <taxon>Eukaryota</taxon>
        <taxon>Fungi</taxon>
        <taxon>Dikarya</taxon>
        <taxon>Ascomycota</taxon>
        <taxon>Taphrinomycotina</taxon>
        <taxon>Taphrinomycotina incertae sedis</taxon>
        <taxon>Saitoella</taxon>
    </lineage>
</organism>
<reference evidence="10 11" key="3">
    <citation type="journal article" date="2015" name="Genome Announc.">
        <title>Draft Genome Sequence of the Archiascomycetous Yeast Saitoella complicata.</title>
        <authorList>
            <person name="Yamauchi K."/>
            <person name="Kondo S."/>
            <person name="Hamamoto M."/>
            <person name="Takahashi Y."/>
            <person name="Ogura Y."/>
            <person name="Hayashi T."/>
            <person name="Nishida H."/>
        </authorList>
    </citation>
    <scope>NUCLEOTIDE SEQUENCE [LARGE SCALE GENOMIC DNA]</scope>
    <source>
        <strain evidence="10 11">NRRL Y-17804</strain>
    </source>
</reference>
<evidence type="ECO:0000256" key="7">
    <source>
        <dbReference type="ARBA" id="ARBA00038878"/>
    </source>
</evidence>
<dbReference type="GO" id="GO:0047545">
    <property type="term" value="F:(S)-2-hydroxyglutarate dehydrogenase activity"/>
    <property type="evidence" value="ECO:0007669"/>
    <property type="project" value="UniProtKB-EC"/>
</dbReference>
<comment type="cofactor">
    <cofactor evidence="1">
        <name>FAD</name>
        <dbReference type="ChEBI" id="CHEBI:57692"/>
    </cofactor>
</comment>